<dbReference type="Pfam" id="PF00041">
    <property type="entry name" value="fn3"/>
    <property type="match status" value="1"/>
</dbReference>
<name>A0AAD5DV65_9CHLO</name>
<dbReference type="InterPro" id="IPR013783">
    <property type="entry name" value="Ig-like_fold"/>
</dbReference>
<evidence type="ECO:0000313" key="2">
    <source>
        <dbReference type="EMBL" id="KAI7844600.1"/>
    </source>
</evidence>
<feature type="domain" description="Fibronectin type-III" evidence="1">
    <location>
        <begin position="66"/>
        <end position="159"/>
    </location>
</feature>
<dbReference type="CDD" id="cd00063">
    <property type="entry name" value="FN3"/>
    <property type="match status" value="1"/>
</dbReference>
<dbReference type="InterPro" id="IPR036116">
    <property type="entry name" value="FN3_sf"/>
</dbReference>
<dbReference type="PROSITE" id="PS50853">
    <property type="entry name" value="FN3"/>
    <property type="match status" value="1"/>
</dbReference>
<dbReference type="Gene3D" id="2.60.40.10">
    <property type="entry name" value="Immunoglobulins"/>
    <property type="match status" value="1"/>
</dbReference>
<gene>
    <name evidence="2" type="ORF">COHA_001840</name>
</gene>
<dbReference type="Proteomes" id="UP001205105">
    <property type="component" value="Unassembled WGS sequence"/>
</dbReference>
<evidence type="ECO:0000313" key="3">
    <source>
        <dbReference type="Proteomes" id="UP001205105"/>
    </source>
</evidence>
<dbReference type="SMART" id="SM00060">
    <property type="entry name" value="FN3"/>
    <property type="match status" value="1"/>
</dbReference>
<accession>A0AAD5DV65</accession>
<dbReference type="EMBL" id="JADXDR010000026">
    <property type="protein sequence ID" value="KAI7844600.1"/>
    <property type="molecule type" value="Genomic_DNA"/>
</dbReference>
<dbReference type="SUPFAM" id="SSF49265">
    <property type="entry name" value="Fibronectin type III"/>
    <property type="match status" value="1"/>
</dbReference>
<protein>
    <recommendedName>
        <fullName evidence="1">Fibronectin type-III domain-containing protein</fullName>
    </recommendedName>
</protein>
<reference evidence="2" key="1">
    <citation type="submission" date="2020-11" db="EMBL/GenBank/DDBJ databases">
        <title>Chlorella ohadii genome sequencing and assembly.</title>
        <authorList>
            <person name="Murik O."/>
            <person name="Treves H."/>
            <person name="Kedem I."/>
            <person name="Shotland Y."/>
            <person name="Kaplan A."/>
        </authorList>
    </citation>
    <scope>NUCLEOTIDE SEQUENCE</scope>
    <source>
        <strain evidence="2">1</strain>
    </source>
</reference>
<keyword evidence="3" id="KW-1185">Reference proteome</keyword>
<evidence type="ECO:0000259" key="1">
    <source>
        <dbReference type="PROSITE" id="PS50853"/>
    </source>
</evidence>
<sequence>MAPIRSPDYKLSISSLENGQEYRFTVRAFSASFPNAQGNEASVQATPQAPRPAPPSLCTRWVRPEAPTNLRVSPAGRGAVQLCWDQPSGPGCADEYRVSVTPLAQGRSFGSGPLMLQFQVGGCVNIDSLVSGAQYKFTVQSWSTIWNSGESASIIGRAG</sequence>
<comment type="caution">
    <text evidence="2">The sequence shown here is derived from an EMBL/GenBank/DDBJ whole genome shotgun (WGS) entry which is preliminary data.</text>
</comment>
<organism evidence="2 3">
    <name type="scientific">Chlorella ohadii</name>
    <dbReference type="NCBI Taxonomy" id="2649997"/>
    <lineage>
        <taxon>Eukaryota</taxon>
        <taxon>Viridiplantae</taxon>
        <taxon>Chlorophyta</taxon>
        <taxon>core chlorophytes</taxon>
        <taxon>Trebouxiophyceae</taxon>
        <taxon>Chlorellales</taxon>
        <taxon>Chlorellaceae</taxon>
        <taxon>Chlorella clade</taxon>
        <taxon>Chlorella</taxon>
    </lineage>
</organism>
<proteinExistence type="predicted"/>
<dbReference type="InterPro" id="IPR003961">
    <property type="entry name" value="FN3_dom"/>
</dbReference>
<dbReference type="AlphaFoldDB" id="A0AAD5DV65"/>